<sequence length="83" mass="8941">MPDEELVLREITGALEELGKGTVPVTMETSLLHDLSLDSVTALDFVMQLETRLDIIIPMDGMAEIETIGDLVGVLTRGTGKAD</sequence>
<evidence type="ECO:0000313" key="2">
    <source>
        <dbReference type="EMBL" id="MCO6416026.1"/>
    </source>
</evidence>
<gene>
    <name evidence="2" type="ORF">JYK14_07555</name>
</gene>
<proteinExistence type="predicted"/>
<dbReference type="InterPro" id="IPR009081">
    <property type="entry name" value="PP-bd_ACP"/>
</dbReference>
<dbReference type="RefSeq" id="WP_252952634.1">
    <property type="nucleotide sequence ID" value="NZ_JAFIRR010000043.1"/>
</dbReference>
<dbReference type="Gene3D" id="1.10.1200.10">
    <property type="entry name" value="ACP-like"/>
    <property type="match status" value="1"/>
</dbReference>
<dbReference type="Pfam" id="PF00550">
    <property type="entry name" value="PP-binding"/>
    <property type="match status" value="1"/>
</dbReference>
<dbReference type="SUPFAM" id="SSF47336">
    <property type="entry name" value="ACP-like"/>
    <property type="match status" value="1"/>
</dbReference>
<evidence type="ECO:0000313" key="3">
    <source>
        <dbReference type="Proteomes" id="UP001523392"/>
    </source>
</evidence>
<keyword evidence="3" id="KW-1185">Reference proteome</keyword>
<comment type="caution">
    <text evidence="2">The sequence shown here is derived from an EMBL/GenBank/DDBJ whole genome shotgun (WGS) entry which is preliminary data.</text>
</comment>
<dbReference type="PROSITE" id="PS50075">
    <property type="entry name" value="CARRIER"/>
    <property type="match status" value="1"/>
</dbReference>
<dbReference type="InterPro" id="IPR036736">
    <property type="entry name" value="ACP-like_sf"/>
</dbReference>
<evidence type="ECO:0000259" key="1">
    <source>
        <dbReference type="PROSITE" id="PS50075"/>
    </source>
</evidence>
<organism evidence="2 3">
    <name type="scientific">Siccirubricoccus soli</name>
    <dbReference type="NCBI Taxonomy" id="2899147"/>
    <lineage>
        <taxon>Bacteria</taxon>
        <taxon>Pseudomonadati</taxon>
        <taxon>Pseudomonadota</taxon>
        <taxon>Alphaproteobacteria</taxon>
        <taxon>Acetobacterales</taxon>
        <taxon>Roseomonadaceae</taxon>
        <taxon>Siccirubricoccus</taxon>
    </lineage>
</organism>
<protein>
    <submittedName>
        <fullName evidence="2">Phosphopantetheine-binding protein</fullName>
    </submittedName>
</protein>
<dbReference type="EMBL" id="JAFIRR010000043">
    <property type="protein sequence ID" value="MCO6416026.1"/>
    <property type="molecule type" value="Genomic_DNA"/>
</dbReference>
<reference evidence="2 3" key="1">
    <citation type="submission" date="2021-12" db="EMBL/GenBank/DDBJ databases">
        <title>Siccirubricoccus leaddurans sp. nov., a high concentration Zn2+ tolerance bacterium.</title>
        <authorList>
            <person name="Cao Y."/>
        </authorList>
    </citation>
    <scope>NUCLEOTIDE SEQUENCE [LARGE SCALE GENOMIC DNA]</scope>
    <source>
        <strain evidence="2 3">KC 17139</strain>
    </source>
</reference>
<name>A0ABT1D291_9PROT</name>
<dbReference type="Proteomes" id="UP001523392">
    <property type="component" value="Unassembled WGS sequence"/>
</dbReference>
<feature type="domain" description="Carrier" evidence="1">
    <location>
        <begin position="1"/>
        <end position="79"/>
    </location>
</feature>
<accession>A0ABT1D291</accession>